<proteinExistence type="predicted"/>
<sequence length="294" mass="31758">TRYPEKSDLVIASSSLVSNGHEKIHDLLDSSDFSDTSPESGEVLVARPASQNIADSPPYGNVGSRSRQKQSIFSAPASEEEVSGPKIMPLYRHSNSVDNKRLSQTESSSIAVTAQNSKPPSSFCSQKGSHSTQMTNNEVSFDSDTYGIEKCSFHSPPTKAKSADSTIDPALPNNSCYSTDQELRAECFLKPIKMVDRKFSEEAEAQSKLYPSSTSPSSPECIVTSRPLTGTIVGCCQALYSFSVKEPNDRADSGVTLSKLCGVHTLGEIIGQIEANNNTCHHIRVTPFESVNIV</sequence>
<feature type="compositionally biased region" description="Polar residues" evidence="1">
    <location>
        <begin position="63"/>
        <end position="73"/>
    </location>
</feature>
<comment type="caution">
    <text evidence="2">The sequence shown here is derived from an EMBL/GenBank/DDBJ whole genome shotgun (WGS) entry which is preliminary data.</text>
</comment>
<dbReference type="Proteomes" id="UP000784294">
    <property type="component" value="Unassembled WGS sequence"/>
</dbReference>
<reference evidence="2" key="1">
    <citation type="submission" date="2018-11" db="EMBL/GenBank/DDBJ databases">
        <authorList>
            <consortium name="Pathogen Informatics"/>
        </authorList>
    </citation>
    <scope>NUCLEOTIDE SEQUENCE</scope>
</reference>
<organism evidence="2 3">
    <name type="scientific">Protopolystoma xenopodis</name>
    <dbReference type="NCBI Taxonomy" id="117903"/>
    <lineage>
        <taxon>Eukaryota</taxon>
        <taxon>Metazoa</taxon>
        <taxon>Spiralia</taxon>
        <taxon>Lophotrochozoa</taxon>
        <taxon>Platyhelminthes</taxon>
        <taxon>Monogenea</taxon>
        <taxon>Polyopisthocotylea</taxon>
        <taxon>Polystomatidea</taxon>
        <taxon>Polystomatidae</taxon>
        <taxon>Protopolystoma</taxon>
    </lineage>
</organism>
<protein>
    <submittedName>
        <fullName evidence="2">Uncharacterized protein</fullName>
    </submittedName>
</protein>
<feature type="non-terminal residue" evidence="2">
    <location>
        <position position="1"/>
    </location>
</feature>
<dbReference type="AlphaFoldDB" id="A0A3S5A552"/>
<feature type="region of interest" description="Disordered" evidence="1">
    <location>
        <begin position="111"/>
        <end position="134"/>
    </location>
</feature>
<evidence type="ECO:0000313" key="2">
    <source>
        <dbReference type="EMBL" id="VEL12139.1"/>
    </source>
</evidence>
<evidence type="ECO:0000313" key="3">
    <source>
        <dbReference type="Proteomes" id="UP000784294"/>
    </source>
</evidence>
<gene>
    <name evidence="2" type="ORF">PXEA_LOCUS5579</name>
</gene>
<keyword evidence="3" id="KW-1185">Reference proteome</keyword>
<evidence type="ECO:0000256" key="1">
    <source>
        <dbReference type="SAM" id="MobiDB-lite"/>
    </source>
</evidence>
<dbReference type="EMBL" id="CAAALY010013892">
    <property type="protein sequence ID" value="VEL12139.1"/>
    <property type="molecule type" value="Genomic_DNA"/>
</dbReference>
<feature type="region of interest" description="Disordered" evidence="1">
    <location>
        <begin position="28"/>
        <end position="87"/>
    </location>
</feature>
<name>A0A3S5A552_9PLAT</name>
<accession>A0A3S5A552</accession>